<dbReference type="PANTHER" id="PTHR43110">
    <property type="entry name" value="THIOL PEROXIDASE"/>
    <property type="match status" value="1"/>
</dbReference>
<evidence type="ECO:0000313" key="9">
    <source>
        <dbReference type="Proteomes" id="UP000254118"/>
    </source>
</evidence>
<evidence type="ECO:0000313" key="8">
    <source>
        <dbReference type="EMBL" id="STD05853.1"/>
    </source>
</evidence>
<gene>
    <name evidence="6 8" type="primary">tpx</name>
    <name evidence="8" type="ORF">NCTC7915_00498</name>
</gene>
<dbReference type="EC" id="1.11.1.24" evidence="6"/>
<name>A0AA46BM22_9MICO</name>
<sequence length="165" mass="17305">MAQITLGGSPINSIGSLPTNGTQAPAFTLTAADLSDINLDTFKGRRIVLNIFPSIDTDVCAASVRQFNEKAASLDNTTVLAISMDLPFALKRFCGAEGIDNVASASAFRSTFGQDYGVTLTDGPLAGLLSRAIVVIDTDGTIIHTEQVPEIGQEPNYEATLKALA</sequence>
<organism evidence="8 9">
    <name type="scientific">Dermatophilus congolensis</name>
    <dbReference type="NCBI Taxonomy" id="1863"/>
    <lineage>
        <taxon>Bacteria</taxon>
        <taxon>Bacillati</taxon>
        <taxon>Actinomycetota</taxon>
        <taxon>Actinomycetes</taxon>
        <taxon>Micrococcales</taxon>
        <taxon>Dermatophilaceae</taxon>
        <taxon>Dermatophilus</taxon>
    </lineage>
</organism>
<dbReference type="PANTHER" id="PTHR43110:SF1">
    <property type="entry name" value="THIOL PEROXIDASE"/>
    <property type="match status" value="1"/>
</dbReference>
<keyword evidence="2 6" id="KW-0049">Antioxidant</keyword>
<dbReference type="InterPro" id="IPR013740">
    <property type="entry name" value="Redoxin"/>
</dbReference>
<evidence type="ECO:0000256" key="4">
    <source>
        <dbReference type="ARBA" id="ARBA00023157"/>
    </source>
</evidence>
<dbReference type="AlphaFoldDB" id="A0AA46BM22"/>
<dbReference type="CDD" id="cd03014">
    <property type="entry name" value="PRX_Atyp2cys"/>
    <property type="match status" value="1"/>
</dbReference>
<evidence type="ECO:0000256" key="2">
    <source>
        <dbReference type="ARBA" id="ARBA00022862"/>
    </source>
</evidence>
<dbReference type="InterPro" id="IPR013766">
    <property type="entry name" value="Thioredoxin_domain"/>
</dbReference>
<dbReference type="HAMAP" id="MF_00269">
    <property type="entry name" value="Tpx"/>
    <property type="match status" value="1"/>
</dbReference>
<comment type="miscellaneous">
    <text evidence="6">The active site is a conserved redox-active cysteine residue, the peroxidatic cysteine (C(P)), which makes the nucleophilic attack on the peroxide substrate. The peroxide oxidizes the C(P)-SH to cysteine sulfenic acid (C(P)-SOH), which then reacts with another cysteine residue, the resolving cysteine (C(R)), to form a disulfide bridge. The disulfide is subsequently reduced by an appropriate electron donor to complete the catalytic cycle. In this atypical 2-Cys peroxiredoxin, C(R) is present in the same subunit to form an intramolecular disulfide. The disulfide is subsequently reduced by thioredoxin.</text>
</comment>
<reference evidence="8 9" key="1">
    <citation type="submission" date="2018-06" db="EMBL/GenBank/DDBJ databases">
        <authorList>
            <consortium name="Pathogen Informatics"/>
            <person name="Doyle S."/>
        </authorList>
    </citation>
    <scope>NUCLEOTIDE SEQUENCE [LARGE SCALE GENOMIC DNA]</scope>
    <source>
        <strain evidence="8 9">NCTC7915</strain>
    </source>
</reference>
<dbReference type="PROSITE" id="PS51352">
    <property type="entry name" value="THIOREDOXIN_2"/>
    <property type="match status" value="1"/>
</dbReference>
<evidence type="ECO:0000256" key="5">
    <source>
        <dbReference type="ARBA" id="ARBA00023284"/>
    </source>
</evidence>
<dbReference type="PROSITE" id="PS01265">
    <property type="entry name" value="TPX"/>
    <property type="match status" value="1"/>
</dbReference>
<comment type="function">
    <text evidence="6">Thiol-specific peroxidase that catalyzes the reduction of hydrogen peroxide and organic hydroperoxides to water and alcohols, respectively. Plays a role in cell protection against oxidative stress by detoxifying peroxides.</text>
</comment>
<dbReference type="Gene3D" id="3.40.30.10">
    <property type="entry name" value="Glutaredoxin"/>
    <property type="match status" value="1"/>
</dbReference>
<keyword evidence="5 6" id="KW-0676">Redox-active center</keyword>
<dbReference type="Proteomes" id="UP000254118">
    <property type="component" value="Unassembled WGS sequence"/>
</dbReference>
<evidence type="ECO:0000256" key="6">
    <source>
        <dbReference type="HAMAP-Rule" id="MF_00269"/>
    </source>
</evidence>
<evidence type="ECO:0000256" key="3">
    <source>
        <dbReference type="ARBA" id="ARBA00023002"/>
    </source>
</evidence>
<protein>
    <recommendedName>
        <fullName evidence="6">Thiol peroxidase</fullName>
        <shortName evidence="6">Tpx</shortName>
        <ecNumber evidence="6">1.11.1.24</ecNumber>
    </recommendedName>
    <alternativeName>
        <fullName evidence="6">Peroxiredoxin tpx</fullName>
        <shortName evidence="6">Prx</shortName>
    </alternativeName>
    <alternativeName>
        <fullName evidence="6">Thioredoxin peroxidase</fullName>
    </alternativeName>
    <alternativeName>
        <fullName evidence="6">Thioredoxin-dependent peroxiredoxin</fullName>
    </alternativeName>
</protein>
<dbReference type="Pfam" id="PF08534">
    <property type="entry name" value="Redoxin"/>
    <property type="match status" value="1"/>
</dbReference>
<dbReference type="GO" id="GO:0008379">
    <property type="term" value="F:thioredoxin peroxidase activity"/>
    <property type="evidence" value="ECO:0007669"/>
    <property type="project" value="UniProtKB-UniRule"/>
</dbReference>
<comment type="subunit">
    <text evidence="6">Homodimer.</text>
</comment>
<feature type="disulfide bond" description="Redox-active" evidence="6">
    <location>
        <begin position="60"/>
        <end position="94"/>
    </location>
</feature>
<feature type="domain" description="Thioredoxin" evidence="7">
    <location>
        <begin position="18"/>
        <end position="165"/>
    </location>
</feature>
<dbReference type="NCBIfam" id="NF001808">
    <property type="entry name" value="PRK00522.1"/>
    <property type="match status" value="1"/>
</dbReference>
<dbReference type="SUPFAM" id="SSF52833">
    <property type="entry name" value="Thioredoxin-like"/>
    <property type="match status" value="1"/>
</dbReference>
<dbReference type="InterPro" id="IPR050455">
    <property type="entry name" value="Tpx_Peroxidase_subfamily"/>
</dbReference>
<comment type="caution">
    <text evidence="8">The sequence shown here is derived from an EMBL/GenBank/DDBJ whole genome shotgun (WGS) entry which is preliminary data.</text>
</comment>
<keyword evidence="4 6" id="KW-1015">Disulfide bond</keyword>
<evidence type="ECO:0000256" key="1">
    <source>
        <dbReference type="ARBA" id="ARBA00022559"/>
    </source>
</evidence>
<keyword evidence="1 6" id="KW-0575">Peroxidase</keyword>
<evidence type="ECO:0000259" key="7">
    <source>
        <dbReference type="PROSITE" id="PS51352"/>
    </source>
</evidence>
<proteinExistence type="inferred from homology"/>
<dbReference type="InterPro" id="IPR018219">
    <property type="entry name" value="Tpx_CS"/>
</dbReference>
<dbReference type="InterPro" id="IPR002065">
    <property type="entry name" value="TPX"/>
</dbReference>
<dbReference type="EMBL" id="UFYA01000001">
    <property type="protein sequence ID" value="STD05853.1"/>
    <property type="molecule type" value="Genomic_DNA"/>
</dbReference>
<feature type="active site" description="Cysteine sulfenic acid (-SOH) intermediate" evidence="6">
    <location>
        <position position="60"/>
    </location>
</feature>
<comment type="similarity">
    <text evidence="6">Belongs to the peroxiredoxin family. Tpx subfamily.</text>
</comment>
<keyword evidence="3 6" id="KW-0560">Oxidoreductase</keyword>
<dbReference type="RefSeq" id="WP_115029615.1">
    <property type="nucleotide sequence ID" value="NZ_UFYA01000001.1"/>
</dbReference>
<dbReference type="InterPro" id="IPR036249">
    <property type="entry name" value="Thioredoxin-like_sf"/>
</dbReference>
<comment type="catalytic activity">
    <reaction evidence="6">
        <text>a hydroperoxide + [thioredoxin]-dithiol = an alcohol + [thioredoxin]-disulfide + H2O</text>
        <dbReference type="Rhea" id="RHEA:62620"/>
        <dbReference type="Rhea" id="RHEA-COMP:10698"/>
        <dbReference type="Rhea" id="RHEA-COMP:10700"/>
        <dbReference type="ChEBI" id="CHEBI:15377"/>
        <dbReference type="ChEBI" id="CHEBI:29950"/>
        <dbReference type="ChEBI" id="CHEBI:30879"/>
        <dbReference type="ChEBI" id="CHEBI:35924"/>
        <dbReference type="ChEBI" id="CHEBI:50058"/>
        <dbReference type="EC" id="1.11.1.24"/>
    </reaction>
</comment>
<accession>A0AA46BM22</accession>